<dbReference type="PANTHER" id="PTHR21294:SF17">
    <property type="entry name" value="PROTEIN FIXA"/>
    <property type="match status" value="1"/>
</dbReference>
<protein>
    <submittedName>
        <fullName evidence="3">Electron transfer flavoprotein subunit beta/FixA family protein</fullName>
    </submittedName>
</protein>
<keyword evidence="1" id="KW-0813">Transport</keyword>
<evidence type="ECO:0000313" key="3">
    <source>
        <dbReference type="EMBL" id="MBG0779980.1"/>
    </source>
</evidence>
<dbReference type="Gene3D" id="3.40.50.620">
    <property type="entry name" value="HUPs"/>
    <property type="match status" value="1"/>
</dbReference>
<dbReference type="InterPro" id="IPR014730">
    <property type="entry name" value="ETF_a/b_N"/>
</dbReference>
<dbReference type="Proteomes" id="UP000706172">
    <property type="component" value="Unassembled WGS sequence"/>
</dbReference>
<evidence type="ECO:0000313" key="4">
    <source>
        <dbReference type="Proteomes" id="UP000706172"/>
    </source>
</evidence>
<dbReference type="PANTHER" id="PTHR21294">
    <property type="entry name" value="ELECTRON TRANSFER FLAVOPROTEIN BETA-SUBUNIT"/>
    <property type="match status" value="1"/>
</dbReference>
<dbReference type="AlphaFoldDB" id="A0A931CW31"/>
<reference evidence="3" key="1">
    <citation type="submission" date="2020-07" db="EMBL/GenBank/DDBJ databases">
        <title>Severe corrosion of carbon steel in oil field produced water can be linked to methanogenic archaea containing a special type of NiFe hydrogenase.</title>
        <authorList>
            <person name="Lahme S."/>
            <person name="Mand J."/>
            <person name="Longwell J."/>
            <person name="Smith R."/>
            <person name="Enning D."/>
        </authorList>
    </citation>
    <scope>NUCLEOTIDE SEQUENCE</scope>
    <source>
        <strain evidence="3">MIC098Bin6</strain>
    </source>
</reference>
<dbReference type="Pfam" id="PF01012">
    <property type="entry name" value="ETF"/>
    <property type="match status" value="1"/>
</dbReference>
<dbReference type="InterPro" id="IPR012255">
    <property type="entry name" value="ETF_b"/>
</dbReference>
<comment type="caution">
    <text evidence="3">The sequence shown here is derived from an EMBL/GenBank/DDBJ whole genome shotgun (WGS) entry which is preliminary data.</text>
</comment>
<accession>A0A931CW31</accession>
<proteinExistence type="predicted"/>
<dbReference type="PIRSF" id="PIRSF000090">
    <property type="entry name" value="Beta-ETF"/>
    <property type="match status" value="1"/>
</dbReference>
<name>A0A931CW31_9BACT</name>
<dbReference type="SUPFAM" id="SSF52402">
    <property type="entry name" value="Adenine nucleotide alpha hydrolases-like"/>
    <property type="match status" value="1"/>
</dbReference>
<sequence>MLHIIVCIKQVPMVSELPWDPKTGTLKRETAQGMMDPSARRALEAALQIKADRTSGPVRITAVSMGPPMAEEVLYEARALGADQGVLLTDPCMAGADTCMTAVILGKFIKTHCPDAGLILCGSMSSDSETAQVGPQLAEDLDIPAIGYARRLELVNGCIRVERHVDDFLELMEMDLPGLVTIDHAGESDRYTPRYVALGGVEAAFNTGGIQVMNSRVLGLDN</sequence>
<feature type="domain" description="Electron transfer flavoprotein alpha/beta-subunit N-terminal" evidence="2">
    <location>
        <begin position="23"/>
        <end position="222"/>
    </location>
</feature>
<evidence type="ECO:0000256" key="1">
    <source>
        <dbReference type="ARBA" id="ARBA00022982"/>
    </source>
</evidence>
<dbReference type="EMBL" id="JACCQK010000524">
    <property type="protein sequence ID" value="MBG0779980.1"/>
    <property type="molecule type" value="Genomic_DNA"/>
</dbReference>
<evidence type="ECO:0000259" key="2">
    <source>
        <dbReference type="SMART" id="SM00893"/>
    </source>
</evidence>
<dbReference type="SMART" id="SM00893">
    <property type="entry name" value="ETF"/>
    <property type="match status" value="1"/>
</dbReference>
<organism evidence="3 4">
    <name type="scientific">Desulfotignum balticum</name>
    <dbReference type="NCBI Taxonomy" id="115781"/>
    <lineage>
        <taxon>Bacteria</taxon>
        <taxon>Pseudomonadati</taxon>
        <taxon>Thermodesulfobacteriota</taxon>
        <taxon>Desulfobacteria</taxon>
        <taxon>Desulfobacterales</taxon>
        <taxon>Desulfobacteraceae</taxon>
        <taxon>Desulfotignum</taxon>
    </lineage>
</organism>
<dbReference type="GO" id="GO:0009055">
    <property type="term" value="F:electron transfer activity"/>
    <property type="evidence" value="ECO:0007669"/>
    <property type="project" value="InterPro"/>
</dbReference>
<dbReference type="InterPro" id="IPR014729">
    <property type="entry name" value="Rossmann-like_a/b/a_fold"/>
</dbReference>
<dbReference type="InterPro" id="IPR033948">
    <property type="entry name" value="ETF_beta_N"/>
</dbReference>
<dbReference type="CDD" id="cd01714">
    <property type="entry name" value="ETF_beta"/>
    <property type="match status" value="1"/>
</dbReference>
<feature type="non-terminal residue" evidence="3">
    <location>
        <position position="222"/>
    </location>
</feature>
<keyword evidence="1" id="KW-0249">Electron transport</keyword>
<gene>
    <name evidence="3" type="ORF">H0S81_08650</name>
</gene>